<dbReference type="AlphaFoldDB" id="A0AAV4Y256"/>
<organism evidence="1 2">
    <name type="scientific">Caerostris extrusa</name>
    <name type="common">Bark spider</name>
    <name type="synonym">Caerostris bankana</name>
    <dbReference type="NCBI Taxonomy" id="172846"/>
    <lineage>
        <taxon>Eukaryota</taxon>
        <taxon>Metazoa</taxon>
        <taxon>Ecdysozoa</taxon>
        <taxon>Arthropoda</taxon>
        <taxon>Chelicerata</taxon>
        <taxon>Arachnida</taxon>
        <taxon>Araneae</taxon>
        <taxon>Araneomorphae</taxon>
        <taxon>Entelegynae</taxon>
        <taxon>Araneoidea</taxon>
        <taxon>Araneidae</taxon>
        <taxon>Caerostris</taxon>
    </lineage>
</organism>
<dbReference type="Proteomes" id="UP001054945">
    <property type="component" value="Unassembled WGS sequence"/>
</dbReference>
<protein>
    <submittedName>
        <fullName evidence="1">Uncharacterized protein</fullName>
    </submittedName>
</protein>
<reference evidence="1 2" key="1">
    <citation type="submission" date="2021-06" db="EMBL/GenBank/DDBJ databases">
        <title>Caerostris extrusa draft genome.</title>
        <authorList>
            <person name="Kono N."/>
            <person name="Arakawa K."/>
        </authorList>
    </citation>
    <scope>NUCLEOTIDE SEQUENCE [LARGE SCALE GENOMIC DNA]</scope>
</reference>
<keyword evidence="2" id="KW-1185">Reference proteome</keyword>
<dbReference type="EMBL" id="BPLR01018523">
    <property type="protein sequence ID" value="GIZ00247.1"/>
    <property type="molecule type" value="Genomic_DNA"/>
</dbReference>
<evidence type="ECO:0000313" key="1">
    <source>
        <dbReference type="EMBL" id="GIZ00247.1"/>
    </source>
</evidence>
<gene>
    <name evidence="1" type="ORF">CEXT_236821</name>
</gene>
<accession>A0AAV4Y256</accession>
<name>A0AAV4Y256_CAEEX</name>
<evidence type="ECO:0000313" key="2">
    <source>
        <dbReference type="Proteomes" id="UP001054945"/>
    </source>
</evidence>
<proteinExistence type="predicted"/>
<sequence>KGCSVFHICRRSHHRAPTIHRRTRGTLNVFGTSRFQVITRLKWNFNSFPSQFHCRMRFELRRVIRWSHGPDCRQSGAILRNGK</sequence>
<feature type="non-terminal residue" evidence="1">
    <location>
        <position position="1"/>
    </location>
</feature>
<comment type="caution">
    <text evidence="1">The sequence shown here is derived from an EMBL/GenBank/DDBJ whole genome shotgun (WGS) entry which is preliminary data.</text>
</comment>